<evidence type="ECO:0000256" key="1">
    <source>
        <dbReference type="SAM" id="MobiDB-lite"/>
    </source>
</evidence>
<comment type="caution">
    <text evidence="2">The sequence shown here is derived from an EMBL/GenBank/DDBJ whole genome shotgun (WGS) entry which is preliminary data.</text>
</comment>
<name>A0A0F9JZV3_9ZZZZ</name>
<evidence type="ECO:0000313" key="2">
    <source>
        <dbReference type="EMBL" id="KKM15433.1"/>
    </source>
</evidence>
<feature type="non-terminal residue" evidence="2">
    <location>
        <position position="125"/>
    </location>
</feature>
<dbReference type="EMBL" id="LAZR01014909">
    <property type="protein sequence ID" value="KKM15433.1"/>
    <property type="molecule type" value="Genomic_DNA"/>
</dbReference>
<feature type="region of interest" description="Disordered" evidence="1">
    <location>
        <begin position="94"/>
        <end position="125"/>
    </location>
</feature>
<organism evidence="2">
    <name type="scientific">marine sediment metagenome</name>
    <dbReference type="NCBI Taxonomy" id="412755"/>
    <lineage>
        <taxon>unclassified sequences</taxon>
        <taxon>metagenomes</taxon>
        <taxon>ecological metagenomes</taxon>
    </lineage>
</organism>
<gene>
    <name evidence="2" type="ORF">LCGC14_1696090</name>
</gene>
<dbReference type="AlphaFoldDB" id="A0A0F9JZV3"/>
<sequence length="125" mass="14122">MTFLDKEEVEDELDDQEVDDALLDSERQDYATKPHLTGFDFKSIPTRAQREQIARALQGAHDKGIDTGGKRAKETARERVAQLDARVAELEKRLGGEDDFATEMQPDDEPASKANITEFEDVLRD</sequence>
<protein>
    <submittedName>
        <fullName evidence="2">Uncharacterized protein</fullName>
    </submittedName>
</protein>
<reference evidence="2" key="1">
    <citation type="journal article" date="2015" name="Nature">
        <title>Complex archaea that bridge the gap between prokaryotes and eukaryotes.</title>
        <authorList>
            <person name="Spang A."/>
            <person name="Saw J.H."/>
            <person name="Jorgensen S.L."/>
            <person name="Zaremba-Niedzwiedzka K."/>
            <person name="Martijn J."/>
            <person name="Lind A.E."/>
            <person name="van Eijk R."/>
            <person name="Schleper C."/>
            <person name="Guy L."/>
            <person name="Ettema T.J."/>
        </authorList>
    </citation>
    <scope>NUCLEOTIDE SEQUENCE</scope>
</reference>
<feature type="compositionally biased region" description="Acidic residues" evidence="1">
    <location>
        <begin position="97"/>
        <end position="109"/>
    </location>
</feature>
<accession>A0A0F9JZV3</accession>
<proteinExistence type="predicted"/>